<proteinExistence type="predicted"/>
<accession>A0ABR4B0W2</accession>
<dbReference type="InterPro" id="IPR038586">
    <property type="entry name" value="Tctex-1-like_sf"/>
</dbReference>
<sequence>MASTQMSSTTPIPISRLAKIASDVCDSVFQSTHTYDHASTSSQNTNIINTILQCLISEPSTSGQPPQYKYMVTSTIIQQNTTSHVMDEDSQATARAVEGEGSLAAKRGMHSASGAYWNNEKDGMWSFKYEKAESMGFDVIISIVWISVA</sequence>
<evidence type="ECO:0008006" key="3">
    <source>
        <dbReference type="Google" id="ProtNLM"/>
    </source>
</evidence>
<evidence type="ECO:0000313" key="2">
    <source>
        <dbReference type="Proteomes" id="UP001590951"/>
    </source>
</evidence>
<organism evidence="1 2">
    <name type="scientific">Lepraria finkii</name>
    <dbReference type="NCBI Taxonomy" id="1340010"/>
    <lineage>
        <taxon>Eukaryota</taxon>
        <taxon>Fungi</taxon>
        <taxon>Dikarya</taxon>
        <taxon>Ascomycota</taxon>
        <taxon>Pezizomycotina</taxon>
        <taxon>Lecanoromycetes</taxon>
        <taxon>OSLEUM clade</taxon>
        <taxon>Lecanoromycetidae</taxon>
        <taxon>Lecanorales</taxon>
        <taxon>Lecanorineae</taxon>
        <taxon>Stereocaulaceae</taxon>
        <taxon>Lepraria</taxon>
    </lineage>
</organism>
<keyword evidence="2" id="KW-1185">Reference proteome</keyword>
<dbReference type="PANTHER" id="PTHR21255">
    <property type="entry name" value="T-COMPLEX-ASSOCIATED-TESTIS-EXPRESSED 1/ DYNEIN LIGHT CHAIN"/>
    <property type="match status" value="1"/>
</dbReference>
<gene>
    <name evidence="1" type="ORF">ABVK25_008198</name>
</gene>
<protein>
    <recommendedName>
        <fullName evidence="3">Dynein light chain</fullName>
    </recommendedName>
</protein>
<reference evidence="1 2" key="1">
    <citation type="submission" date="2024-09" db="EMBL/GenBank/DDBJ databases">
        <title>Rethinking Asexuality: The Enigmatic Case of Functional Sexual Genes in Lepraria (Stereocaulaceae).</title>
        <authorList>
            <person name="Doellman M."/>
            <person name="Sun Y."/>
            <person name="Barcenas-Pena A."/>
            <person name="Lumbsch H.T."/>
            <person name="Grewe F."/>
        </authorList>
    </citation>
    <scope>NUCLEOTIDE SEQUENCE [LARGE SCALE GENOMIC DNA]</scope>
    <source>
        <strain evidence="1 2">Grewe 0041</strain>
    </source>
</reference>
<dbReference type="InterPro" id="IPR005334">
    <property type="entry name" value="Tctex-1-like"/>
</dbReference>
<dbReference type="EMBL" id="JBHFEH010000034">
    <property type="protein sequence ID" value="KAL2051536.1"/>
    <property type="molecule type" value="Genomic_DNA"/>
</dbReference>
<name>A0ABR4B0W2_9LECA</name>
<dbReference type="Pfam" id="PF03645">
    <property type="entry name" value="Tctex-1"/>
    <property type="match status" value="1"/>
</dbReference>
<dbReference type="Gene3D" id="3.30.1140.40">
    <property type="entry name" value="Tctex-1"/>
    <property type="match status" value="1"/>
</dbReference>
<comment type="caution">
    <text evidence="1">The sequence shown here is derived from an EMBL/GenBank/DDBJ whole genome shotgun (WGS) entry which is preliminary data.</text>
</comment>
<evidence type="ECO:0000313" key="1">
    <source>
        <dbReference type="EMBL" id="KAL2051536.1"/>
    </source>
</evidence>
<dbReference type="PANTHER" id="PTHR21255:SF4">
    <property type="entry name" value="DYNEIN LIGHT CHAIN TCTEX-TYPE"/>
    <property type="match status" value="1"/>
</dbReference>
<dbReference type="Proteomes" id="UP001590951">
    <property type="component" value="Unassembled WGS sequence"/>
</dbReference>